<accession>A0A224X9Q5</accession>
<dbReference type="Pfam" id="PF00213">
    <property type="entry name" value="OSCP"/>
    <property type="match status" value="1"/>
</dbReference>
<dbReference type="NCBIfam" id="NF004401">
    <property type="entry name" value="PRK05758.2-1"/>
    <property type="match status" value="1"/>
</dbReference>
<keyword evidence="2 7" id="KW-0813">Transport</keyword>
<evidence type="ECO:0000313" key="8">
    <source>
        <dbReference type="EMBL" id="GAX46682.1"/>
    </source>
</evidence>
<evidence type="ECO:0000256" key="4">
    <source>
        <dbReference type="ARBA" id="ARBA00023065"/>
    </source>
</evidence>
<dbReference type="InterPro" id="IPR026015">
    <property type="entry name" value="ATP_synth_OSCP/delta_N_sf"/>
</dbReference>
<dbReference type="SUPFAM" id="SSF47928">
    <property type="entry name" value="N-terminal domain of the delta subunit of the F1F0-ATP synthase"/>
    <property type="match status" value="1"/>
</dbReference>
<protein>
    <recommendedName>
        <fullName evidence="7">ATP synthase subunit delta</fullName>
    </recommendedName>
    <alternativeName>
        <fullName evidence="7">ATP synthase F(1) sector subunit delta</fullName>
    </alternativeName>
    <alternativeName>
        <fullName evidence="7">F-type ATPase subunit delta</fullName>
        <shortName evidence="7">F-ATPase subunit delta</shortName>
    </alternativeName>
</protein>
<dbReference type="NCBIfam" id="TIGR01145">
    <property type="entry name" value="ATP_synt_delta"/>
    <property type="match status" value="1"/>
</dbReference>
<evidence type="ECO:0000256" key="5">
    <source>
        <dbReference type="ARBA" id="ARBA00023136"/>
    </source>
</evidence>
<evidence type="ECO:0000256" key="2">
    <source>
        <dbReference type="ARBA" id="ARBA00022448"/>
    </source>
</evidence>
<dbReference type="AlphaFoldDB" id="A0A224X9Q5"/>
<dbReference type="HAMAP" id="MF_01416">
    <property type="entry name" value="ATP_synth_delta_bact"/>
    <property type="match status" value="1"/>
</dbReference>
<reference evidence="9" key="1">
    <citation type="submission" date="2017-08" db="EMBL/GenBank/DDBJ databases">
        <title>Draft genome sequence of Lactococcus sp. strain Rs-Y01, isolated from the gut of the lower termite Reticulitermes speratus.</title>
        <authorList>
            <person name="Ohkuma M."/>
            <person name="Yuki M."/>
        </authorList>
    </citation>
    <scope>NUCLEOTIDE SEQUENCE [LARGE SCALE GENOMIC DNA]</scope>
    <source>
        <strain evidence="9">Rs-Y01</strain>
    </source>
</reference>
<evidence type="ECO:0000256" key="1">
    <source>
        <dbReference type="ARBA" id="ARBA00004370"/>
    </source>
</evidence>
<keyword evidence="6 7" id="KW-0066">ATP synthesis</keyword>
<keyword evidence="4 7" id="KW-0406">Ion transport</keyword>
<evidence type="ECO:0000256" key="7">
    <source>
        <dbReference type="HAMAP-Rule" id="MF_01416"/>
    </source>
</evidence>
<keyword evidence="7" id="KW-1003">Cell membrane</keyword>
<evidence type="ECO:0000256" key="3">
    <source>
        <dbReference type="ARBA" id="ARBA00022781"/>
    </source>
</evidence>
<keyword evidence="9" id="KW-1185">Reference proteome</keyword>
<comment type="function">
    <text evidence="7">F(1)F(0) ATP synthase produces ATP from ADP in the presence of a proton or sodium gradient. F-type ATPases consist of two structural domains, F(1) containing the extramembraneous catalytic core and F(0) containing the membrane proton channel, linked together by a central stalk and a peripheral stalk. During catalysis, ATP synthesis in the catalytic domain of F(1) is coupled via a rotary mechanism of the central stalk subunits to proton translocation.</text>
</comment>
<evidence type="ECO:0000256" key="6">
    <source>
        <dbReference type="ARBA" id="ARBA00023310"/>
    </source>
</evidence>
<dbReference type="PRINTS" id="PR00125">
    <property type="entry name" value="ATPASEDELTA"/>
</dbReference>
<dbReference type="GO" id="GO:0046933">
    <property type="term" value="F:proton-transporting ATP synthase activity, rotational mechanism"/>
    <property type="evidence" value="ECO:0007669"/>
    <property type="project" value="UniProtKB-UniRule"/>
</dbReference>
<comment type="caution">
    <text evidence="8">The sequence shown here is derived from an EMBL/GenBank/DDBJ whole genome shotgun (WGS) entry which is preliminary data.</text>
</comment>
<dbReference type="OrthoDB" id="9802471at2"/>
<dbReference type="PANTHER" id="PTHR11910">
    <property type="entry name" value="ATP SYNTHASE DELTA CHAIN"/>
    <property type="match status" value="1"/>
</dbReference>
<proteinExistence type="inferred from homology"/>
<dbReference type="Gene3D" id="1.10.520.20">
    <property type="entry name" value="N-terminal domain of the delta subunit of the F1F0-ATP synthase"/>
    <property type="match status" value="1"/>
</dbReference>
<keyword evidence="3 7" id="KW-0375">Hydrogen ion transport</keyword>
<dbReference type="GO" id="GO:0045259">
    <property type="term" value="C:proton-transporting ATP synthase complex"/>
    <property type="evidence" value="ECO:0007669"/>
    <property type="project" value="UniProtKB-KW"/>
</dbReference>
<dbReference type="EMBL" id="BEDT01000001">
    <property type="protein sequence ID" value="GAX46682.1"/>
    <property type="molecule type" value="Genomic_DNA"/>
</dbReference>
<dbReference type="InterPro" id="IPR000711">
    <property type="entry name" value="ATPase_OSCP/dsu"/>
</dbReference>
<dbReference type="Proteomes" id="UP000218689">
    <property type="component" value="Unassembled WGS sequence"/>
</dbReference>
<gene>
    <name evidence="7" type="primary">atpH</name>
    <name evidence="8" type="ORF">RsY01_261</name>
</gene>
<dbReference type="GO" id="GO:0005886">
    <property type="term" value="C:plasma membrane"/>
    <property type="evidence" value="ECO:0007669"/>
    <property type="project" value="UniProtKB-SubCell"/>
</dbReference>
<evidence type="ECO:0000313" key="9">
    <source>
        <dbReference type="Proteomes" id="UP000218689"/>
    </source>
</evidence>
<dbReference type="RefSeq" id="WP_094783759.1">
    <property type="nucleotide sequence ID" value="NZ_BEDT01000001.1"/>
</dbReference>
<sequence length="175" mass="19453">MSLIIAQKYSKALLEVAQDSQQLEPVLAEVAAFNQVIQSTDLQAFLTDVAYSDDKKHQVIESLQNVSSDIFKNFLDVLVKNQRMTLLPLIIKEIRHQADSLFKISDVEVTSVIALSDAQLSKLETTIKRKFDLNEVTIKNTIDTSILGGVIINARGKIIDASIKSQLNKIAKTII</sequence>
<keyword evidence="5 7" id="KW-0472">Membrane</keyword>
<comment type="subcellular location">
    <subcellularLocation>
        <location evidence="7">Cell membrane</location>
        <topology evidence="7">Peripheral membrane protein</topology>
    </subcellularLocation>
    <subcellularLocation>
        <location evidence="1">Membrane</location>
    </subcellularLocation>
</comment>
<keyword evidence="7" id="KW-0139">CF(1)</keyword>
<name>A0A224X9Q5_9LACT</name>
<comment type="similarity">
    <text evidence="7">Belongs to the ATPase delta chain family.</text>
</comment>
<comment type="function">
    <text evidence="7">This protein is part of the stalk that links CF(0) to CF(1). It either transmits conformational changes from CF(0) to CF(1) or is implicated in proton conduction.</text>
</comment>
<organism evidence="8 9">
    <name type="scientific">Pseudolactococcus reticulitermitis</name>
    <dbReference type="NCBI Taxonomy" id="2025039"/>
    <lineage>
        <taxon>Bacteria</taxon>
        <taxon>Bacillati</taxon>
        <taxon>Bacillota</taxon>
        <taxon>Bacilli</taxon>
        <taxon>Lactobacillales</taxon>
        <taxon>Streptococcaceae</taxon>
        <taxon>Pseudolactococcus</taxon>
    </lineage>
</organism>